<feature type="domain" description="Heterokaryon incompatibility" evidence="2">
    <location>
        <begin position="695"/>
        <end position="837"/>
    </location>
</feature>
<sequence length="1233" mass="138080">MAQPDNTDAGVQEGEAAGEKILALCTKIAPEYRDLSDFEDAMVDEFCAVGTGADRVAFMRSVIQGLKFLLRKGRYKIVLVLLQKLKGLSSPRSLKAGDDILPFAIASCFRRDTTPCDKEEMKWQMWGPSVPVGGKLIEVVQLLLENGADVRAFDNHGNTALFYACMLGHCKLFRILLEEGAEISTTHTFVSWRDVTSLNLVQTTLEAIVWQEVETPKFHGHPWNGKLGGGWRQIVSDLLDAGISCSRDEPHMVKLLHAACFRGETSWVERLIAYGVPIDHPTVLEYSRGRFYASALHAAAAGGQAHVVQLLLDLGARPRDMGQSTCEQLDWEATRSPHEDPPRKTHNKPALGIAICATHSAAEGVWSSRRHRGIEGLTWEKCSKRWETCRVLLEVESRTEDRAQMLELSAQCGHVSLVKHLLQMGSRLDRVPVTKSFETIELLIQHGSEFDAAQAQRYAARKSECALLHDLFQKWGNLVPPDELGQLATTAIGEGDIEMLDVLVSFLNINEAFRVRTRRTDRDKKNETLIQIACRSGSMATINFLIERGANMGCLETGIGNNALTTIGKRLKTQIQSTDRLWELWNFVQLLERHMPEEGQKMREQWRVKAQCRAPIHTVITNKDQVLDLGIPIDSHNPETKSLLPIDRIIGQDFVHTPLTGRDGFRTLILHAATDSGFLIECELVSSDLSLAPDYEALSYVWGDNSVPRYIKLDSKVLQITPNLYEALLAFRLESKPRHLWVDAICINQCDIGERNQQVTLMRDIYMNASRVLVWLGKSGEDSHLVFQHHAQWRQEYKLRGSPVEESNPPAYKGSTLTAFHRLCQRPWFFRTWVIQEKALSKAAIVCCGSDSAAWNDIFRPLIRHIEPAYYPIRGLDYQIRARQLHDLHGLRDAGGTGPGAYRSVLKYSQFSQATDPKDKVYGIFGLLKRGLMSVEYGLDVQEIYCKFTQAIIQEAGSLDLLNLCGTKHTIPGLPSWVPDFSARRSSCHLPGHTESLHHGKWEWLDSCLTKASPGLRFRNDDMELIIKGKAVDTVRFIGNELPASKEYALGTDACLRLLLGWESLAASAVSTKDSEIGRMSVDPRTTASDVFGWSPIGGVLWYKQYGTGALGSKEPQYFEDVEYCTELGLGGVDESSLQKTCERYYRSYVNEFEKASYGRKLFVTEGGSLGLADPEVQPGDKIVYLPGSTYPFAVRLCEGDTSTLLGDCYVHGLDVIALFGDPERPLVEYIFR</sequence>
<dbReference type="STRING" id="1095630.A0A2J6SFY6"/>
<dbReference type="Pfam" id="PF12796">
    <property type="entry name" value="Ank_2"/>
    <property type="match status" value="1"/>
</dbReference>
<feature type="repeat" description="ANK" evidence="1">
    <location>
        <begin position="294"/>
        <end position="323"/>
    </location>
</feature>
<accession>A0A2J6SFY6</accession>
<dbReference type="InterPro" id="IPR010730">
    <property type="entry name" value="HET"/>
</dbReference>
<proteinExistence type="predicted"/>
<dbReference type="Gene3D" id="1.25.40.20">
    <property type="entry name" value="Ankyrin repeat-containing domain"/>
    <property type="match status" value="2"/>
</dbReference>
<dbReference type="PROSITE" id="PS50088">
    <property type="entry name" value="ANK_REPEAT"/>
    <property type="match status" value="3"/>
</dbReference>
<name>A0A2J6SFY6_9HELO</name>
<dbReference type="InParanoid" id="A0A2J6SFY6"/>
<dbReference type="EMBL" id="KZ613919">
    <property type="protein sequence ID" value="PMD49667.1"/>
    <property type="molecule type" value="Genomic_DNA"/>
</dbReference>
<evidence type="ECO:0000313" key="3">
    <source>
        <dbReference type="EMBL" id="PMD49667.1"/>
    </source>
</evidence>
<dbReference type="RefSeq" id="XP_024726571.1">
    <property type="nucleotide sequence ID" value="XM_024887642.1"/>
</dbReference>
<reference evidence="3 4" key="1">
    <citation type="submission" date="2016-04" db="EMBL/GenBank/DDBJ databases">
        <title>A degradative enzymes factory behind the ericoid mycorrhizal symbiosis.</title>
        <authorList>
            <consortium name="DOE Joint Genome Institute"/>
            <person name="Martino E."/>
            <person name="Morin E."/>
            <person name="Grelet G."/>
            <person name="Kuo A."/>
            <person name="Kohler A."/>
            <person name="Daghino S."/>
            <person name="Barry K."/>
            <person name="Choi C."/>
            <person name="Cichocki N."/>
            <person name="Clum A."/>
            <person name="Copeland A."/>
            <person name="Hainaut M."/>
            <person name="Haridas S."/>
            <person name="Labutti K."/>
            <person name="Lindquist E."/>
            <person name="Lipzen A."/>
            <person name="Khouja H.-R."/>
            <person name="Murat C."/>
            <person name="Ohm R."/>
            <person name="Olson A."/>
            <person name="Spatafora J."/>
            <person name="Veneault-Fourrey C."/>
            <person name="Henrissat B."/>
            <person name="Grigoriev I."/>
            <person name="Martin F."/>
            <person name="Perotto S."/>
        </authorList>
    </citation>
    <scope>NUCLEOTIDE SEQUENCE [LARGE SCALE GENOMIC DNA]</scope>
    <source>
        <strain evidence="3 4">E</strain>
    </source>
</reference>
<dbReference type="InterPro" id="IPR036770">
    <property type="entry name" value="Ankyrin_rpt-contain_sf"/>
</dbReference>
<evidence type="ECO:0000313" key="4">
    <source>
        <dbReference type="Proteomes" id="UP000235371"/>
    </source>
</evidence>
<dbReference type="Pfam" id="PF00023">
    <property type="entry name" value="Ank"/>
    <property type="match status" value="1"/>
</dbReference>
<dbReference type="SUPFAM" id="SSF48403">
    <property type="entry name" value="Ankyrin repeat"/>
    <property type="match status" value="1"/>
</dbReference>
<dbReference type="Pfam" id="PF06985">
    <property type="entry name" value="HET"/>
    <property type="match status" value="1"/>
</dbReference>
<dbReference type="SMART" id="SM00248">
    <property type="entry name" value="ANK"/>
    <property type="match status" value="6"/>
</dbReference>
<organism evidence="3 4">
    <name type="scientific">Hyaloscypha bicolor E</name>
    <dbReference type="NCBI Taxonomy" id="1095630"/>
    <lineage>
        <taxon>Eukaryota</taxon>
        <taxon>Fungi</taxon>
        <taxon>Dikarya</taxon>
        <taxon>Ascomycota</taxon>
        <taxon>Pezizomycotina</taxon>
        <taxon>Leotiomycetes</taxon>
        <taxon>Helotiales</taxon>
        <taxon>Hyaloscyphaceae</taxon>
        <taxon>Hyaloscypha</taxon>
        <taxon>Hyaloscypha bicolor</taxon>
    </lineage>
</organism>
<keyword evidence="4" id="KW-1185">Reference proteome</keyword>
<dbReference type="PROSITE" id="PS50297">
    <property type="entry name" value="ANK_REP_REGION"/>
    <property type="match status" value="2"/>
</dbReference>
<dbReference type="Pfam" id="PF26639">
    <property type="entry name" value="Het-6_barrel"/>
    <property type="match status" value="1"/>
</dbReference>
<dbReference type="PANTHER" id="PTHR24148:SF82">
    <property type="entry name" value="HETEROKARYON INCOMPATIBILITY DOMAIN-CONTAINING PROTEIN"/>
    <property type="match status" value="1"/>
</dbReference>
<dbReference type="PANTHER" id="PTHR24148">
    <property type="entry name" value="ANKYRIN REPEAT DOMAIN-CONTAINING PROTEIN 39 HOMOLOG-RELATED"/>
    <property type="match status" value="1"/>
</dbReference>
<dbReference type="OrthoDB" id="2157530at2759"/>
<dbReference type="GeneID" id="36595718"/>
<dbReference type="InterPro" id="IPR052895">
    <property type="entry name" value="HetReg/Transcr_Mod"/>
</dbReference>
<evidence type="ECO:0000259" key="2">
    <source>
        <dbReference type="Pfam" id="PF06985"/>
    </source>
</evidence>
<gene>
    <name evidence="3" type="ORF">K444DRAFT_670555</name>
</gene>
<protein>
    <recommendedName>
        <fullName evidence="2">Heterokaryon incompatibility domain-containing protein</fullName>
    </recommendedName>
</protein>
<dbReference type="InterPro" id="IPR002110">
    <property type="entry name" value="Ankyrin_rpt"/>
</dbReference>
<evidence type="ECO:0000256" key="1">
    <source>
        <dbReference type="PROSITE-ProRule" id="PRU00023"/>
    </source>
</evidence>
<feature type="repeat" description="ANK" evidence="1">
    <location>
        <begin position="525"/>
        <end position="557"/>
    </location>
</feature>
<keyword evidence="1" id="KW-0040">ANK repeat</keyword>
<feature type="repeat" description="ANK" evidence="1">
    <location>
        <begin position="156"/>
        <end position="188"/>
    </location>
</feature>
<dbReference type="Proteomes" id="UP000235371">
    <property type="component" value="Unassembled WGS sequence"/>
</dbReference>
<dbReference type="AlphaFoldDB" id="A0A2J6SFY6"/>